<dbReference type="STRING" id="203124.Tery_4093"/>
<dbReference type="EMBL" id="CP000393">
    <property type="protein sequence ID" value="ABG53101.1"/>
    <property type="molecule type" value="Genomic_DNA"/>
</dbReference>
<dbReference type="eggNOG" id="COG0388">
    <property type="taxonomic scope" value="Bacteria"/>
</dbReference>
<proteinExistence type="predicted"/>
<dbReference type="InterPro" id="IPR021763">
    <property type="entry name" value="DUF3326"/>
</dbReference>
<sequence>MVVNIIPTGIGCSIGGYAGDATPTANLLASTVDYLITNPNTVNASNFINLKNNVVYAEGHSIDLFCGGYINFHLPYANTVGLIIEKSEDWKIDILFNLINAVRAIYGVNIIDPVITDEPIYSRCIQNEVGAFVGSVDNPEVLINAGQELIQKGANAIAITTNVQDLPSEIYAKHFRGECPNPVGGVEAIMSHLMMKKFQIPVAHAPLLNIKDLDLVNNIVDARGAGEMASTSGLACILVGLQKAPQIKQSKNRIADIININNVLAVVIPTTCLGGVPILQAEKYNIPVIAVRENQTILDVSQSKLQLNNVIEAHSYAEAAGLILALKNNIHLASLSRPLMTLRP</sequence>
<gene>
    <name evidence="1" type="ordered locus">Tery_4093</name>
</gene>
<organism evidence="1">
    <name type="scientific">Trichodesmium erythraeum (strain IMS101)</name>
    <dbReference type="NCBI Taxonomy" id="203124"/>
    <lineage>
        <taxon>Bacteria</taxon>
        <taxon>Bacillati</taxon>
        <taxon>Cyanobacteriota</taxon>
        <taxon>Cyanophyceae</taxon>
        <taxon>Oscillatoriophycideae</taxon>
        <taxon>Oscillatoriales</taxon>
        <taxon>Microcoleaceae</taxon>
        <taxon>Trichodesmium</taxon>
    </lineage>
</organism>
<evidence type="ECO:0008006" key="2">
    <source>
        <dbReference type="Google" id="ProtNLM"/>
    </source>
</evidence>
<reference evidence="1" key="1">
    <citation type="submission" date="2006-06" db="EMBL/GenBank/DDBJ databases">
        <title>Complete sequence of Trichodesmium erythraeum IMS101.</title>
        <authorList>
            <consortium name="US DOE Joint Genome Institute"/>
            <person name="Copeland A."/>
            <person name="Lucas S."/>
            <person name="Lapidus A."/>
            <person name="Barry K."/>
            <person name="Detter J.C."/>
            <person name="Glavina del Rio T."/>
            <person name="Hammon N."/>
            <person name="Israni S."/>
            <person name="Dalin E."/>
            <person name="Tice H."/>
            <person name="Pitluck S."/>
            <person name="Kiss H."/>
            <person name="Munk A.C."/>
            <person name="Brettin T."/>
            <person name="Bruce D."/>
            <person name="Han C."/>
            <person name="Tapia R."/>
            <person name="Gilna P."/>
            <person name="Schmutz J."/>
            <person name="Larimer F."/>
            <person name="Land M."/>
            <person name="Hauser L."/>
            <person name="Kyrpides N."/>
            <person name="Kim E."/>
            <person name="Richardson P."/>
        </authorList>
    </citation>
    <scope>NUCLEOTIDE SEQUENCE [LARGE SCALE GENOMIC DNA]</scope>
    <source>
        <strain evidence="1">IMS101</strain>
    </source>
</reference>
<dbReference type="AlphaFoldDB" id="Q10XC3"/>
<dbReference type="HOGENOM" id="CLU_035655_0_0_3"/>
<protein>
    <recommendedName>
        <fullName evidence="2">DUF3326 domain-containing protein</fullName>
    </recommendedName>
</protein>
<dbReference type="PANTHER" id="PTHR36891:SF1">
    <property type="entry name" value="OS01G0127400 PROTEIN"/>
    <property type="match status" value="1"/>
</dbReference>
<dbReference type="KEGG" id="ter:Tery_4093"/>
<dbReference type="RefSeq" id="WP_011613431.1">
    <property type="nucleotide sequence ID" value="NC_008312.1"/>
</dbReference>
<name>Q10XC3_TRIEI</name>
<accession>Q10XC3</accession>
<evidence type="ECO:0000313" key="1">
    <source>
        <dbReference type="EMBL" id="ABG53101.1"/>
    </source>
</evidence>
<dbReference type="Pfam" id="PF11805">
    <property type="entry name" value="DUF3326"/>
    <property type="match status" value="1"/>
</dbReference>
<dbReference type="PANTHER" id="PTHR36891">
    <property type="entry name" value="OS01G0127400 PROTEIN"/>
    <property type="match status" value="1"/>
</dbReference>